<feature type="region of interest" description="Disordered" evidence="1">
    <location>
        <begin position="47"/>
        <end position="73"/>
    </location>
</feature>
<feature type="compositionally biased region" description="Basic and acidic residues" evidence="1">
    <location>
        <begin position="118"/>
        <end position="129"/>
    </location>
</feature>
<proteinExistence type="predicted"/>
<evidence type="ECO:0000313" key="3">
    <source>
        <dbReference type="Proteomes" id="UP000664169"/>
    </source>
</evidence>
<feature type="region of interest" description="Disordered" evidence="1">
    <location>
        <begin position="92"/>
        <end position="111"/>
    </location>
</feature>
<dbReference type="PANTHER" id="PTHR40018">
    <property type="entry name" value="[PSI+] INDUCTION PROTEIN 2"/>
    <property type="match status" value="1"/>
</dbReference>
<gene>
    <name evidence="2" type="ORF">GOMPHAMPRED_006213</name>
</gene>
<feature type="compositionally biased region" description="Polar residues" evidence="1">
    <location>
        <begin position="251"/>
        <end position="261"/>
    </location>
</feature>
<dbReference type="PANTHER" id="PTHR40018:SF1">
    <property type="entry name" value="[PSI+] INDUCTION PROTEIN 2"/>
    <property type="match status" value="1"/>
</dbReference>
<comment type="caution">
    <text evidence="2">The sequence shown here is derived from an EMBL/GenBank/DDBJ whole genome shotgun (WGS) entry which is preliminary data.</text>
</comment>
<feature type="compositionally biased region" description="Polar residues" evidence="1">
    <location>
        <begin position="170"/>
        <end position="184"/>
    </location>
</feature>
<name>A0A8H3ENC0_9LECA</name>
<feature type="compositionally biased region" description="Low complexity" evidence="1">
    <location>
        <begin position="233"/>
        <end position="245"/>
    </location>
</feature>
<dbReference type="InterPro" id="IPR037504">
    <property type="entry name" value="PSI_induc_2"/>
</dbReference>
<dbReference type="EMBL" id="CAJPDQ010000004">
    <property type="protein sequence ID" value="CAF9908613.1"/>
    <property type="molecule type" value="Genomic_DNA"/>
</dbReference>
<organism evidence="2 3">
    <name type="scientific">Gomphillus americanus</name>
    <dbReference type="NCBI Taxonomy" id="1940652"/>
    <lineage>
        <taxon>Eukaryota</taxon>
        <taxon>Fungi</taxon>
        <taxon>Dikarya</taxon>
        <taxon>Ascomycota</taxon>
        <taxon>Pezizomycotina</taxon>
        <taxon>Lecanoromycetes</taxon>
        <taxon>OSLEUM clade</taxon>
        <taxon>Ostropomycetidae</taxon>
        <taxon>Ostropales</taxon>
        <taxon>Graphidaceae</taxon>
        <taxon>Gomphilloideae</taxon>
        <taxon>Gomphillus</taxon>
    </lineage>
</organism>
<keyword evidence="3" id="KW-1185">Reference proteome</keyword>
<accession>A0A8H3ENC0</accession>
<dbReference type="OrthoDB" id="5401332at2759"/>
<protein>
    <submittedName>
        <fullName evidence="2">Uncharacterized protein</fullName>
    </submittedName>
</protein>
<feature type="compositionally biased region" description="Polar residues" evidence="1">
    <location>
        <begin position="333"/>
        <end position="359"/>
    </location>
</feature>
<evidence type="ECO:0000313" key="2">
    <source>
        <dbReference type="EMBL" id="CAF9908613.1"/>
    </source>
</evidence>
<feature type="compositionally biased region" description="Polar residues" evidence="1">
    <location>
        <begin position="195"/>
        <end position="232"/>
    </location>
</feature>
<dbReference type="GO" id="GO:0005935">
    <property type="term" value="C:cellular bud neck"/>
    <property type="evidence" value="ECO:0007669"/>
    <property type="project" value="TreeGrafter"/>
</dbReference>
<dbReference type="Proteomes" id="UP000664169">
    <property type="component" value="Unassembled WGS sequence"/>
</dbReference>
<reference evidence="2" key="1">
    <citation type="submission" date="2021-03" db="EMBL/GenBank/DDBJ databases">
        <authorList>
            <person name="Tagirdzhanova G."/>
        </authorList>
    </citation>
    <scope>NUCLEOTIDE SEQUENCE</scope>
</reference>
<feature type="compositionally biased region" description="Polar residues" evidence="1">
    <location>
        <begin position="269"/>
        <end position="295"/>
    </location>
</feature>
<feature type="compositionally biased region" description="Basic and acidic residues" evidence="1">
    <location>
        <begin position="152"/>
        <end position="169"/>
    </location>
</feature>
<feature type="region of interest" description="Disordered" evidence="1">
    <location>
        <begin position="116"/>
        <end position="359"/>
    </location>
</feature>
<evidence type="ECO:0000256" key="1">
    <source>
        <dbReference type="SAM" id="MobiDB-lite"/>
    </source>
</evidence>
<sequence>MAPSMLTAAMSPISPLLIRDIGGDVNGVKNTFSSWDACMAKDYCKGGRDRTKYRDAPPSTPYQGYQPTPAPYYAAPTVPQFATFDTSRKVNADSLPAMPSWDTSASKRVPDANQPEELEMHKTEHHDETEPMLANSASPRIGQAGVSPYQDRPQDLHNHTQDGYQDRTTMDGTTLASMPPNQGYRSPGGERPGMSASQNSYASSTPGNQGYGQNRPQQQNLGPNAYGQQRYPSSQNGSFQQNSGNLGYGQSPLNASATGYDNNRDQHTQRPYGSSSPPQQQGYNSYNFAPASGQTLGVAPRAPQPTYAGPQEYSRPSGTIPVSLAPEPGARSGTFNGQQPYHTYENNQYQGQGQSWKDV</sequence>
<feature type="compositionally biased region" description="Low complexity" evidence="1">
    <location>
        <begin position="61"/>
        <end position="73"/>
    </location>
</feature>
<dbReference type="AlphaFoldDB" id="A0A8H3ENC0"/>
<dbReference type="GO" id="GO:0005886">
    <property type="term" value="C:plasma membrane"/>
    <property type="evidence" value="ECO:0007669"/>
    <property type="project" value="TreeGrafter"/>
</dbReference>